<feature type="signal peptide" evidence="2">
    <location>
        <begin position="1"/>
        <end position="26"/>
    </location>
</feature>
<accession>A0ABT1WFX4</accession>
<dbReference type="Pfam" id="PF05448">
    <property type="entry name" value="AXE1"/>
    <property type="match status" value="1"/>
</dbReference>
<dbReference type="EMBL" id="JANIGO010000002">
    <property type="protein sequence ID" value="MCQ8896416.1"/>
    <property type="molecule type" value="Genomic_DNA"/>
</dbReference>
<evidence type="ECO:0000259" key="3">
    <source>
        <dbReference type="Pfam" id="PF05448"/>
    </source>
</evidence>
<feature type="chain" id="PRO_5046074436" description="Acetyl xylan esterase domain-containing protein" evidence="2">
    <location>
        <begin position="27"/>
        <end position="539"/>
    </location>
</feature>
<dbReference type="Gene3D" id="3.40.50.1820">
    <property type="entry name" value="alpha/beta hydrolase"/>
    <property type="match status" value="1"/>
</dbReference>
<reference evidence="4 5" key="1">
    <citation type="submission" date="2022-07" db="EMBL/GenBank/DDBJ databases">
        <authorList>
            <person name="Xamxidin M."/>
            <person name="Wu M."/>
        </authorList>
    </citation>
    <scope>NUCLEOTIDE SEQUENCE [LARGE SCALE GENOMIC DNA]</scope>
    <source>
        <strain evidence="4 5">NBRC 111650</strain>
    </source>
</reference>
<keyword evidence="2" id="KW-0732">Signal</keyword>
<dbReference type="InterPro" id="IPR008391">
    <property type="entry name" value="AXE1_dom"/>
</dbReference>
<protein>
    <recommendedName>
        <fullName evidence="3">Acetyl xylan esterase domain-containing protein</fullName>
    </recommendedName>
</protein>
<sequence length="539" mass="57635">MPTFRPHLNIQIASTVVLLAALLTLAGCGGDSQSPSATRTTPANSAANGSQVNPANQNLKLDLSCDDAAYPSTLFAQCEATNVAHTLEANREQLNPAFLQQLQTQNQANLQNLLQRSMSDPSWILPPAFGNTGVTPLCAAGFGPCVGDPFRYPNVDGPDGKTFYEQEAEVLPVVYYDQGCARISGHVWRPRNSGGKRLPAIVVKNGSVQASEQLYWWAVQAFVRAGYVVLTNDPRGQGLSDASTPTGEQGGNFNGAVFFQGLVNDIDFLLSSPGKPYPHEATCKGTYPTKTASFNPFNANVDEDRIGIAGHSYGAGGVTWVQSYGAADSLPWPGLLTRLNPVKAVVAWDALGSRTAPNSATLTSLAPTGGASALPVQNPLTGPAGAPPVSARVPALGFTSEYGFTPVPFVRNPARDEHLGGFKQWSAANVPVMQVTIAGTTHLDYSPGPVLPASSWCPKIENNACVGGWAKPMMLHYTLAWMDRFLKNPGEPGYDSADQRLLDDAQWAQRMSFHFASARKFTTRDGLPIQSDDIRALYR</sequence>
<comment type="caution">
    <text evidence="4">The sequence shown here is derived from an EMBL/GenBank/DDBJ whole genome shotgun (WGS) entry which is preliminary data.</text>
</comment>
<organism evidence="4 5">
    <name type="scientific">Limnobacter humi</name>
    <dbReference type="NCBI Taxonomy" id="1778671"/>
    <lineage>
        <taxon>Bacteria</taxon>
        <taxon>Pseudomonadati</taxon>
        <taxon>Pseudomonadota</taxon>
        <taxon>Betaproteobacteria</taxon>
        <taxon>Burkholderiales</taxon>
        <taxon>Burkholderiaceae</taxon>
        <taxon>Limnobacter</taxon>
    </lineage>
</organism>
<evidence type="ECO:0000313" key="5">
    <source>
        <dbReference type="Proteomes" id="UP001204142"/>
    </source>
</evidence>
<evidence type="ECO:0000313" key="4">
    <source>
        <dbReference type="EMBL" id="MCQ8896416.1"/>
    </source>
</evidence>
<feature type="region of interest" description="Disordered" evidence="1">
    <location>
        <begin position="31"/>
        <end position="53"/>
    </location>
</feature>
<dbReference type="InterPro" id="IPR029058">
    <property type="entry name" value="AB_hydrolase_fold"/>
</dbReference>
<gene>
    <name evidence="4" type="ORF">NQT62_08230</name>
</gene>
<keyword evidence="5" id="KW-1185">Reference proteome</keyword>
<name>A0ABT1WFX4_9BURK</name>
<proteinExistence type="predicted"/>
<feature type="domain" description="Acetyl xylan esterase" evidence="3">
    <location>
        <begin position="165"/>
        <end position="314"/>
    </location>
</feature>
<dbReference type="PANTHER" id="PTHR22946">
    <property type="entry name" value="DIENELACTONE HYDROLASE DOMAIN-CONTAINING PROTEIN-RELATED"/>
    <property type="match status" value="1"/>
</dbReference>
<evidence type="ECO:0000256" key="2">
    <source>
        <dbReference type="SAM" id="SignalP"/>
    </source>
</evidence>
<dbReference type="PROSITE" id="PS51257">
    <property type="entry name" value="PROKAR_LIPOPROTEIN"/>
    <property type="match status" value="1"/>
</dbReference>
<evidence type="ECO:0000256" key="1">
    <source>
        <dbReference type="SAM" id="MobiDB-lite"/>
    </source>
</evidence>
<dbReference type="SUPFAM" id="SSF53474">
    <property type="entry name" value="alpha/beta-Hydrolases"/>
    <property type="match status" value="1"/>
</dbReference>
<dbReference type="RefSeq" id="WP_256764189.1">
    <property type="nucleotide sequence ID" value="NZ_JANIGO010000002.1"/>
</dbReference>
<dbReference type="Proteomes" id="UP001204142">
    <property type="component" value="Unassembled WGS sequence"/>
</dbReference>
<dbReference type="InterPro" id="IPR050261">
    <property type="entry name" value="FrsA_esterase"/>
</dbReference>